<proteinExistence type="predicted"/>
<dbReference type="InterPro" id="IPR051218">
    <property type="entry name" value="Sec_MonoDiacylglyc_Lipase"/>
</dbReference>
<feature type="compositionally biased region" description="Gly residues" evidence="1">
    <location>
        <begin position="39"/>
        <end position="52"/>
    </location>
</feature>
<dbReference type="InterPro" id="IPR029058">
    <property type="entry name" value="AB_hydrolase_fold"/>
</dbReference>
<dbReference type="Gene3D" id="3.40.50.1820">
    <property type="entry name" value="alpha/beta hydrolase"/>
    <property type="match status" value="1"/>
</dbReference>
<name>A0A6V7QAN9_ANACO</name>
<dbReference type="PANTHER" id="PTHR45856">
    <property type="entry name" value="ALPHA/BETA-HYDROLASES SUPERFAMILY PROTEIN"/>
    <property type="match status" value="1"/>
</dbReference>
<dbReference type="EMBL" id="LR862134">
    <property type="protein sequence ID" value="CAD1840051.1"/>
    <property type="molecule type" value="Genomic_DNA"/>
</dbReference>
<organism evidence="2">
    <name type="scientific">Ananas comosus var. bracteatus</name>
    <name type="common">red pineapple</name>
    <dbReference type="NCBI Taxonomy" id="296719"/>
    <lineage>
        <taxon>Eukaryota</taxon>
        <taxon>Viridiplantae</taxon>
        <taxon>Streptophyta</taxon>
        <taxon>Embryophyta</taxon>
        <taxon>Tracheophyta</taxon>
        <taxon>Spermatophyta</taxon>
        <taxon>Magnoliopsida</taxon>
        <taxon>Liliopsida</taxon>
        <taxon>Poales</taxon>
        <taxon>Bromeliaceae</taxon>
        <taxon>Bromelioideae</taxon>
        <taxon>Ananas</taxon>
    </lineage>
</organism>
<dbReference type="AlphaFoldDB" id="A0A6V7QAN9"/>
<gene>
    <name evidence="2" type="ORF">CB5_LOCUS23262</name>
</gene>
<dbReference type="PANTHER" id="PTHR45856:SF11">
    <property type="entry name" value="FUNGAL LIPASE-LIKE DOMAIN-CONTAINING PROTEIN"/>
    <property type="match status" value="1"/>
</dbReference>
<sequence length="233" mass="26222">MRQQQRRGWRPRHRVGCRPLARGGSEARRGGVEKVGCGNDNGTGGRIGGRSGRSGKRRRGSPLSPRYDPFGIAISSLFEGMEWHGWAKGVALICLLGSVCQGRELTIKNDDDSQIYNHTIAMILVEYSSAVTETDLTALFTWTCSRCNDLTKGFEVIELIVDVQHCLQAVVGVDHNLDAIIVAFRGTQENSIQNWVEDLLWKQLDLNYPACLMLWCIVDFIRRTITQRYVLRL</sequence>
<feature type="region of interest" description="Disordered" evidence="1">
    <location>
        <begin position="1"/>
        <end position="63"/>
    </location>
</feature>
<feature type="compositionally biased region" description="Basic residues" evidence="1">
    <location>
        <begin position="1"/>
        <end position="16"/>
    </location>
</feature>
<dbReference type="SUPFAM" id="SSF53474">
    <property type="entry name" value="alpha/beta-Hydrolases"/>
    <property type="match status" value="1"/>
</dbReference>
<evidence type="ECO:0000256" key="1">
    <source>
        <dbReference type="SAM" id="MobiDB-lite"/>
    </source>
</evidence>
<reference evidence="2" key="1">
    <citation type="submission" date="2020-07" db="EMBL/GenBank/DDBJ databases">
        <authorList>
            <person name="Lin J."/>
        </authorList>
    </citation>
    <scope>NUCLEOTIDE SEQUENCE</scope>
</reference>
<protein>
    <submittedName>
        <fullName evidence="2">Uncharacterized protein</fullName>
    </submittedName>
</protein>
<evidence type="ECO:0000313" key="2">
    <source>
        <dbReference type="EMBL" id="CAD1840051.1"/>
    </source>
</evidence>
<accession>A0A6V7QAN9</accession>